<feature type="region of interest" description="Disordered" evidence="1">
    <location>
        <begin position="131"/>
        <end position="152"/>
    </location>
</feature>
<dbReference type="InterPro" id="IPR036397">
    <property type="entry name" value="RNaseH_sf"/>
</dbReference>
<protein>
    <submittedName>
        <fullName evidence="3">Ribonuclease HI</fullName>
    </submittedName>
</protein>
<comment type="caution">
    <text evidence="3">The sequence shown here is derived from an EMBL/GenBank/DDBJ whole genome shotgun (WGS) entry which is preliminary data.</text>
</comment>
<dbReference type="GO" id="GO:0003676">
    <property type="term" value="F:nucleic acid binding"/>
    <property type="evidence" value="ECO:0007669"/>
    <property type="project" value="InterPro"/>
</dbReference>
<proteinExistence type="predicted"/>
<dbReference type="EMBL" id="SNXW01000003">
    <property type="protein sequence ID" value="TDP84565.1"/>
    <property type="molecule type" value="Genomic_DNA"/>
</dbReference>
<reference evidence="3 4" key="1">
    <citation type="submission" date="2019-03" db="EMBL/GenBank/DDBJ databases">
        <title>Genomic Encyclopedia of Type Strains, Phase IV (KMG-IV): sequencing the most valuable type-strain genomes for metagenomic binning, comparative biology and taxonomic classification.</title>
        <authorList>
            <person name="Goeker M."/>
        </authorList>
    </citation>
    <scope>NUCLEOTIDE SEQUENCE [LARGE SCALE GENOMIC DNA]</scope>
    <source>
        <strain evidence="3 4">DSM 11901</strain>
    </source>
</reference>
<sequence>MSDVSLWQLACDGSAVPNPGRQGLAAVLRSPSGERHAQALAWPSSGCNNEAELRALMLGLAMAQAHGARQLQIQTDSSVLVDQLADGRIPTIQRLLPLLQEALNALAGFDQIQWLWVPRHRNAEADALARGVHGLGPKPGRAVGSKKKRRKL</sequence>
<evidence type="ECO:0000313" key="3">
    <source>
        <dbReference type="EMBL" id="TDP84565.1"/>
    </source>
</evidence>
<dbReference type="InterPro" id="IPR002156">
    <property type="entry name" value="RNaseH_domain"/>
</dbReference>
<name>A0A4R6RER0_9BURK</name>
<evidence type="ECO:0000313" key="4">
    <source>
        <dbReference type="Proteomes" id="UP000294593"/>
    </source>
</evidence>
<organism evidence="3 4">
    <name type="scientific">Aquabacterium commune</name>
    <dbReference type="NCBI Taxonomy" id="70586"/>
    <lineage>
        <taxon>Bacteria</taxon>
        <taxon>Pseudomonadati</taxon>
        <taxon>Pseudomonadota</taxon>
        <taxon>Betaproteobacteria</taxon>
        <taxon>Burkholderiales</taxon>
        <taxon>Aquabacterium</taxon>
    </lineage>
</organism>
<dbReference type="Gene3D" id="3.30.420.10">
    <property type="entry name" value="Ribonuclease H-like superfamily/Ribonuclease H"/>
    <property type="match status" value="1"/>
</dbReference>
<dbReference type="OrthoDB" id="8563755at2"/>
<dbReference type="CDD" id="cd09279">
    <property type="entry name" value="RNase_HI_like"/>
    <property type="match status" value="1"/>
</dbReference>
<dbReference type="RefSeq" id="WP_133607663.1">
    <property type="nucleotide sequence ID" value="NZ_JBASTO010000285.1"/>
</dbReference>
<keyword evidence="4" id="KW-1185">Reference proteome</keyword>
<evidence type="ECO:0000259" key="2">
    <source>
        <dbReference type="PROSITE" id="PS50879"/>
    </source>
</evidence>
<dbReference type="PANTHER" id="PTHR46387">
    <property type="entry name" value="POLYNUCLEOTIDYL TRANSFERASE, RIBONUCLEASE H-LIKE SUPERFAMILY PROTEIN"/>
    <property type="match status" value="1"/>
</dbReference>
<dbReference type="Pfam" id="PF13456">
    <property type="entry name" value="RVT_3"/>
    <property type="match status" value="1"/>
</dbReference>
<dbReference type="PANTHER" id="PTHR46387:SF2">
    <property type="entry name" value="RIBONUCLEASE HI"/>
    <property type="match status" value="1"/>
</dbReference>
<feature type="domain" description="RNase H type-1" evidence="2">
    <location>
        <begin position="3"/>
        <end position="138"/>
    </location>
</feature>
<accession>A0A4R6RER0</accession>
<dbReference type="AlphaFoldDB" id="A0A4R6RER0"/>
<evidence type="ECO:0000256" key="1">
    <source>
        <dbReference type="SAM" id="MobiDB-lite"/>
    </source>
</evidence>
<dbReference type="GO" id="GO:0004523">
    <property type="term" value="F:RNA-DNA hybrid ribonuclease activity"/>
    <property type="evidence" value="ECO:0007669"/>
    <property type="project" value="InterPro"/>
</dbReference>
<dbReference type="PROSITE" id="PS50879">
    <property type="entry name" value="RNASE_H_1"/>
    <property type="match status" value="1"/>
</dbReference>
<dbReference type="SUPFAM" id="SSF53098">
    <property type="entry name" value="Ribonuclease H-like"/>
    <property type="match status" value="1"/>
</dbReference>
<dbReference type="InterPro" id="IPR012337">
    <property type="entry name" value="RNaseH-like_sf"/>
</dbReference>
<gene>
    <name evidence="3" type="ORF">EV672_103134</name>
</gene>
<dbReference type="Proteomes" id="UP000294593">
    <property type="component" value="Unassembled WGS sequence"/>
</dbReference>